<gene>
    <name evidence="1" type="ORF">IP97_01425</name>
</gene>
<keyword evidence="2" id="KW-1185">Reference proteome</keyword>
<dbReference type="OrthoDB" id="1330243at2"/>
<evidence type="ECO:0000313" key="2">
    <source>
        <dbReference type="Proteomes" id="UP000315312"/>
    </source>
</evidence>
<comment type="caution">
    <text evidence="1">The sequence shown here is derived from an EMBL/GenBank/DDBJ whole genome shotgun (WGS) entry which is preliminary data.</text>
</comment>
<dbReference type="EMBL" id="VLKM01000005">
    <property type="protein sequence ID" value="TWH94713.1"/>
    <property type="molecule type" value="Genomic_DNA"/>
</dbReference>
<accession>A0A562KHL7</accession>
<evidence type="ECO:0000313" key="1">
    <source>
        <dbReference type="EMBL" id="TWH94713.1"/>
    </source>
</evidence>
<dbReference type="Proteomes" id="UP000315312">
    <property type="component" value="Unassembled WGS sequence"/>
</dbReference>
<name>A0A562KHL7_9FLAO</name>
<proteinExistence type="predicted"/>
<protein>
    <submittedName>
        <fullName evidence="1">Uncharacterized protein</fullName>
    </submittedName>
</protein>
<dbReference type="AlphaFoldDB" id="A0A562KHL7"/>
<organism evidence="1 2">
    <name type="scientific">Flavobacterium cheniae</name>
    <dbReference type="NCBI Taxonomy" id="295428"/>
    <lineage>
        <taxon>Bacteria</taxon>
        <taxon>Pseudomonadati</taxon>
        <taxon>Bacteroidota</taxon>
        <taxon>Flavobacteriia</taxon>
        <taxon>Flavobacteriales</taxon>
        <taxon>Flavobacteriaceae</taxon>
        <taxon>Flavobacterium</taxon>
    </lineage>
</organism>
<dbReference type="RefSeq" id="WP_133608918.1">
    <property type="nucleotide sequence ID" value="NZ_SNZC01000002.1"/>
</dbReference>
<reference evidence="1 2" key="1">
    <citation type="journal article" date="2015" name="Stand. Genomic Sci.">
        <title>Genomic Encyclopedia of Bacterial and Archaeal Type Strains, Phase III: the genomes of soil and plant-associated and newly described type strains.</title>
        <authorList>
            <person name="Whitman W.B."/>
            <person name="Woyke T."/>
            <person name="Klenk H.P."/>
            <person name="Zhou Y."/>
            <person name="Lilburn T.G."/>
            <person name="Beck B.J."/>
            <person name="De Vos P."/>
            <person name="Vandamme P."/>
            <person name="Eisen J.A."/>
            <person name="Garrity G."/>
            <person name="Hugenholtz P."/>
            <person name="Kyrpides N.C."/>
        </authorList>
    </citation>
    <scope>NUCLEOTIDE SEQUENCE [LARGE SCALE GENOMIC DNA]</scope>
    <source>
        <strain evidence="1 2">CGMCC 1.6844</strain>
    </source>
</reference>
<sequence>MKNILTSIFLLFAFLVFGQVGIKTTTPLEELHIAGPTSNIRIEGLNATNNVLNLGNKENTRVFVDTDGDLVLSTIPTNIGVLFNPANYLSDPLDTGGADANVINQTGVGSGYAQGGWPRVTGPGSSTFTLTRPAIVEINYSLSYEIFKSGIPIDDNHARTAQFFIYLRNGGPAGAIITTDYNGDPVNFGGNPGALGYSGNFYTNGSSLGAGGGEGTGKEFYATGHDYIVLGPGTYTPMFSGILFVANTGGTGAVKMQIGGGDDEVIIVAHYYN</sequence>